<keyword evidence="2 6" id="KW-0349">Heme</keyword>
<dbReference type="SUPFAM" id="SSF46626">
    <property type="entry name" value="Cytochrome c"/>
    <property type="match status" value="1"/>
</dbReference>
<evidence type="ECO:0000256" key="2">
    <source>
        <dbReference type="ARBA" id="ARBA00022617"/>
    </source>
</evidence>
<accession>A0A7X0IUB1</accession>
<evidence type="ECO:0000256" key="1">
    <source>
        <dbReference type="ARBA" id="ARBA00022448"/>
    </source>
</evidence>
<organism evidence="8 9">
    <name type="scientific">Rhizobium lusitanum</name>
    <dbReference type="NCBI Taxonomy" id="293958"/>
    <lineage>
        <taxon>Bacteria</taxon>
        <taxon>Pseudomonadati</taxon>
        <taxon>Pseudomonadota</taxon>
        <taxon>Alphaproteobacteria</taxon>
        <taxon>Hyphomicrobiales</taxon>
        <taxon>Rhizobiaceae</taxon>
        <taxon>Rhizobium/Agrobacterium group</taxon>
        <taxon>Rhizobium</taxon>
    </lineage>
</organism>
<keyword evidence="3 6" id="KW-0479">Metal-binding</keyword>
<dbReference type="RefSeq" id="WP_246806402.1">
    <property type="nucleotide sequence ID" value="NZ_JACHBG010000010.1"/>
</dbReference>
<dbReference type="InterPro" id="IPR036909">
    <property type="entry name" value="Cyt_c-like_dom_sf"/>
</dbReference>
<dbReference type="InterPro" id="IPR009056">
    <property type="entry name" value="Cyt_c-like_dom"/>
</dbReference>
<dbReference type="GO" id="GO:0020037">
    <property type="term" value="F:heme binding"/>
    <property type="evidence" value="ECO:0007669"/>
    <property type="project" value="InterPro"/>
</dbReference>
<dbReference type="GO" id="GO:0046872">
    <property type="term" value="F:metal ion binding"/>
    <property type="evidence" value="ECO:0007669"/>
    <property type="project" value="UniProtKB-KW"/>
</dbReference>
<comment type="caution">
    <text evidence="8">The sequence shown here is derived from an EMBL/GenBank/DDBJ whole genome shotgun (WGS) entry which is preliminary data.</text>
</comment>
<keyword evidence="5 6" id="KW-0408">Iron</keyword>
<keyword evidence="4" id="KW-0249">Electron transport</keyword>
<sequence>MAEDIAHGARVFRLCASCHSVDSETNRFGPFLKGVVGRRAAAVPNYRYSEAMVKAAADGLSWDEKTLAEYLYSPKSKVPGTSMRFGGLWTASEIEDVIAYLRANP</sequence>
<dbReference type="Pfam" id="PF00034">
    <property type="entry name" value="Cytochrom_C"/>
    <property type="match status" value="1"/>
</dbReference>
<evidence type="ECO:0000256" key="5">
    <source>
        <dbReference type="ARBA" id="ARBA00023004"/>
    </source>
</evidence>
<evidence type="ECO:0000256" key="3">
    <source>
        <dbReference type="ARBA" id="ARBA00022723"/>
    </source>
</evidence>
<dbReference type="PROSITE" id="PS51007">
    <property type="entry name" value="CYTC"/>
    <property type="match status" value="1"/>
</dbReference>
<dbReference type="PANTHER" id="PTHR11961">
    <property type="entry name" value="CYTOCHROME C"/>
    <property type="match status" value="1"/>
</dbReference>
<evidence type="ECO:0000259" key="7">
    <source>
        <dbReference type="PROSITE" id="PS51007"/>
    </source>
</evidence>
<dbReference type="AlphaFoldDB" id="A0A7X0IUB1"/>
<dbReference type="PRINTS" id="PR00604">
    <property type="entry name" value="CYTCHRMECIAB"/>
</dbReference>
<evidence type="ECO:0000256" key="4">
    <source>
        <dbReference type="ARBA" id="ARBA00022982"/>
    </source>
</evidence>
<dbReference type="EMBL" id="JACHBG010000010">
    <property type="protein sequence ID" value="MBB6486868.1"/>
    <property type="molecule type" value="Genomic_DNA"/>
</dbReference>
<dbReference type="InterPro" id="IPR002327">
    <property type="entry name" value="Cyt_c_1A/1B"/>
</dbReference>
<protein>
    <submittedName>
        <fullName evidence="8">Cytochrome c</fullName>
    </submittedName>
</protein>
<dbReference type="GO" id="GO:0009055">
    <property type="term" value="F:electron transfer activity"/>
    <property type="evidence" value="ECO:0007669"/>
    <property type="project" value="InterPro"/>
</dbReference>
<name>A0A7X0IUB1_9HYPH</name>
<feature type="domain" description="Cytochrome c" evidence="7">
    <location>
        <begin position="3"/>
        <end position="105"/>
    </location>
</feature>
<evidence type="ECO:0000256" key="6">
    <source>
        <dbReference type="PROSITE-ProRule" id="PRU00433"/>
    </source>
</evidence>
<dbReference type="Proteomes" id="UP000565576">
    <property type="component" value="Unassembled WGS sequence"/>
</dbReference>
<dbReference type="Gene3D" id="1.10.760.10">
    <property type="entry name" value="Cytochrome c-like domain"/>
    <property type="match status" value="1"/>
</dbReference>
<proteinExistence type="predicted"/>
<evidence type="ECO:0000313" key="9">
    <source>
        <dbReference type="Proteomes" id="UP000565576"/>
    </source>
</evidence>
<gene>
    <name evidence="8" type="ORF">GGD46_004167</name>
</gene>
<evidence type="ECO:0000313" key="8">
    <source>
        <dbReference type="EMBL" id="MBB6486868.1"/>
    </source>
</evidence>
<reference evidence="8 9" key="1">
    <citation type="submission" date="2020-08" db="EMBL/GenBank/DDBJ databases">
        <title>Genomic Encyclopedia of Type Strains, Phase IV (KMG-V): Genome sequencing to study the core and pangenomes of soil and plant-associated prokaryotes.</title>
        <authorList>
            <person name="Whitman W."/>
        </authorList>
    </citation>
    <scope>NUCLEOTIDE SEQUENCE [LARGE SCALE GENOMIC DNA]</scope>
    <source>
        <strain evidence="8 9">SEMIA 4060</strain>
    </source>
</reference>
<keyword evidence="1" id="KW-0813">Transport</keyword>